<dbReference type="NCBIfam" id="TIGR01451">
    <property type="entry name" value="B_ant_repeat"/>
    <property type="match status" value="1"/>
</dbReference>
<gene>
    <name evidence="2" type="ORF">DOS84_08770</name>
</gene>
<sequence length="1267" mass="129103">MTNFTWKRLNLIKPLLIVALFLFSSHTVFSQFYTTHYVAPAPWQYFSKANEIIIATNSTTTVNIALKKSDGTLITNLTAIKGTPAVYRFSGLPSALGVHPFNTIVNAAGLIITGDGPTSVNLRNVASDNLGSDGSDTNIKGNASLTSFGDAGIGVRYRIGYYRDGGLGNFGGFGTQYPIYTIMAINNGTTIKLNGVVLTTLNAGQSYLFQAAIGSLVESSSGTVMNTSARIDMPSGCGDGVFDQVPPESVLGSEYFIERGKGNDTAEQTTVVAIKANTVLTINTFSTTGTLTGTVTTTLVNAGDFYTFKNGVSNTPFTATRVSSTENVAVYSGTAQSCEVDISVIAPVSACGGSNFIETKKFRAYNSATSLPYFGYVLLKDATAIVDVNGVNIETLAGARYQLGTTGWYLINFTDTQISSPDIISVSSSAKLTVSIVQQGGGFSMAGFFSNFAQQPDDPTLTYVSGGGCTNNSAILSTPSGFAPYQWYYNGVAISGETSNTYTATQTGSYSVASTLVCGSLIQSRPIIVTLCTDLEVLKTVDTANPCVGTNVEFTVKVTNLGSNNASGLSVNDLLPSGYTYISSVPSVGAYNPTTGIWSIGNLNSAQVITLKVLCKVNASGVYLNTAAIPAGSQPDSNSSNNSASMSTTPIVSPTALSLTGSTICVSPGSNGTITSTTSVSGVTYQLYNSGNVAVQSAKAGTGTGLTWSSLPAGNGYYVVATNAALCTATSGTVNVLTTPNPTVLSLTGSTICVSPGSNGTITSTTSVSGVTYQLYNSGNVAVQSAKVGTGTGLAWSSLPAGNGYYVVATNAALCTATSGTVNVSTTPNPTISSAGADQIGATTCGLTTVTLGANTPTVGTGKWTIVSGTGGSFVSDTNPTTTFSGTAGTTYVLRWTISNNPCTDSTDDVNVTFNLFSAVPTIDSVAPTCAAVGTSTISNYIGTNTYTFSPAGPTVDATGLVNGMVFGTSYTVTSNNGSCTSVASALFSNLDKLVTPAVPTIDSVAPTCVAAGTSTISNYIGTNTYTFSPSGPTVDATGLVSGILLGTSYTVTSNNGNCTSAASASFSNLDKLVTPVVPTIDSVASTCVAAGTSTISNYIGTNTYTFSPSGPTVDATGLVSSMVFGTSYTVTSNNGNCTSAASASFSNLDKLVTPAVPTIDSVAPTCATAGTSTISNYIGTNTYTFSPVGPTVDVTGLVSGMVFGTSYTVTSNNGNCTSAASASFSNLDKLVTPVVPTIDSVASTCVAAGTSTISNYIGTNTYTFSP</sequence>
<dbReference type="Pfam" id="PF01345">
    <property type="entry name" value="DUF11"/>
    <property type="match status" value="1"/>
</dbReference>
<dbReference type="Gene3D" id="2.60.40.1170">
    <property type="entry name" value="Mu homology domain, subdomain B"/>
    <property type="match status" value="1"/>
</dbReference>
<dbReference type="OrthoDB" id="9805017at2"/>
<comment type="caution">
    <text evidence="2">The sequence shown here is derived from an EMBL/GenBank/DDBJ whole genome shotgun (WGS) entry which is preliminary data.</text>
</comment>
<dbReference type="InterPro" id="IPR001434">
    <property type="entry name" value="OmcB-like_DUF11"/>
</dbReference>
<evidence type="ECO:0000313" key="2">
    <source>
        <dbReference type="EMBL" id="PZX94023.1"/>
    </source>
</evidence>
<dbReference type="AlphaFoldDB" id="A0A2W7TU24"/>
<evidence type="ECO:0000313" key="3">
    <source>
        <dbReference type="Proteomes" id="UP000249177"/>
    </source>
</evidence>
<dbReference type="Proteomes" id="UP000249177">
    <property type="component" value="Unassembled WGS sequence"/>
</dbReference>
<evidence type="ECO:0000259" key="1">
    <source>
        <dbReference type="Pfam" id="PF01345"/>
    </source>
</evidence>
<reference evidence="2 3" key="1">
    <citation type="submission" date="2018-06" db="EMBL/GenBank/DDBJ databases">
        <title>Flavobacterium sp IMCC34762, genome.</title>
        <authorList>
            <person name="Joung Y."/>
            <person name="Cho J."/>
            <person name="Song J."/>
        </authorList>
    </citation>
    <scope>NUCLEOTIDE SEQUENCE [LARGE SCALE GENOMIC DNA]</scope>
    <source>
        <strain evidence="2 3">IMCC34762</strain>
    </source>
</reference>
<dbReference type="EMBL" id="QKXH01000004">
    <property type="protein sequence ID" value="PZX94023.1"/>
    <property type="molecule type" value="Genomic_DNA"/>
</dbReference>
<dbReference type="InterPro" id="IPR047589">
    <property type="entry name" value="DUF11_rpt"/>
</dbReference>
<feature type="domain" description="DUF11" evidence="1">
    <location>
        <begin position="534"/>
        <end position="647"/>
    </location>
</feature>
<organism evidence="2 3">
    <name type="scientific">Flavobacterium aquariorum</name>
    <dbReference type="NCBI Taxonomy" id="2217670"/>
    <lineage>
        <taxon>Bacteria</taxon>
        <taxon>Pseudomonadati</taxon>
        <taxon>Bacteroidota</taxon>
        <taxon>Flavobacteriia</taxon>
        <taxon>Flavobacteriales</taxon>
        <taxon>Flavobacteriaceae</taxon>
        <taxon>Flavobacterium</taxon>
    </lineage>
</organism>
<name>A0A2W7TU24_9FLAO</name>
<accession>A0A2W7TU24</accession>
<protein>
    <recommendedName>
        <fullName evidence="1">DUF11 domain-containing protein</fullName>
    </recommendedName>
</protein>
<feature type="non-terminal residue" evidence="2">
    <location>
        <position position="1267"/>
    </location>
</feature>
<keyword evidence="3" id="KW-1185">Reference proteome</keyword>
<proteinExistence type="predicted"/>